<organism evidence="2 3">
    <name type="scientific">Punica granatum</name>
    <name type="common">Pomegranate</name>
    <dbReference type="NCBI Taxonomy" id="22663"/>
    <lineage>
        <taxon>Eukaryota</taxon>
        <taxon>Viridiplantae</taxon>
        <taxon>Streptophyta</taxon>
        <taxon>Embryophyta</taxon>
        <taxon>Tracheophyta</taxon>
        <taxon>Spermatophyta</taxon>
        <taxon>Magnoliopsida</taxon>
        <taxon>eudicotyledons</taxon>
        <taxon>Gunneridae</taxon>
        <taxon>Pentapetalae</taxon>
        <taxon>rosids</taxon>
        <taxon>malvids</taxon>
        <taxon>Myrtales</taxon>
        <taxon>Lythraceae</taxon>
        <taxon>Punica</taxon>
    </lineage>
</organism>
<dbReference type="AlphaFoldDB" id="A0A2I0KDE7"/>
<accession>A0A2I0KDE7</accession>
<dbReference type="EMBL" id="PGOL01000671">
    <property type="protein sequence ID" value="PKI66538.1"/>
    <property type="molecule type" value="Genomic_DNA"/>
</dbReference>
<sequence length="87" mass="9432">MSSYLGRPNPQLAHNPTPSSRGTPSSETKSRTRFLASASPPRGRTRTPGHESLPSRPSETPQSRESPRPVATAPRTASLLLNFSFSF</sequence>
<dbReference type="Proteomes" id="UP000233551">
    <property type="component" value="Unassembled WGS sequence"/>
</dbReference>
<feature type="compositionally biased region" description="Polar residues" evidence="1">
    <location>
        <begin position="55"/>
        <end position="64"/>
    </location>
</feature>
<reference evidence="2 3" key="1">
    <citation type="submission" date="2017-11" db="EMBL/GenBank/DDBJ databases">
        <title>De-novo sequencing of pomegranate (Punica granatum L.) genome.</title>
        <authorList>
            <person name="Akparov Z."/>
            <person name="Amiraslanov A."/>
            <person name="Hajiyeva S."/>
            <person name="Abbasov M."/>
            <person name="Kaur K."/>
            <person name="Hamwieh A."/>
            <person name="Solovyev V."/>
            <person name="Salamov A."/>
            <person name="Braich B."/>
            <person name="Kosarev P."/>
            <person name="Mahmoud A."/>
            <person name="Hajiyev E."/>
            <person name="Babayeva S."/>
            <person name="Izzatullayeva V."/>
            <person name="Mammadov A."/>
            <person name="Mammadov A."/>
            <person name="Sharifova S."/>
            <person name="Ojaghi J."/>
            <person name="Eynullazada K."/>
            <person name="Bayramov B."/>
            <person name="Abdulazimova A."/>
            <person name="Shahmuradov I."/>
        </authorList>
    </citation>
    <scope>NUCLEOTIDE SEQUENCE [LARGE SCALE GENOMIC DNA]</scope>
    <source>
        <strain evidence="3">cv. AG2017</strain>
        <tissue evidence="2">Leaf</tissue>
    </source>
</reference>
<keyword evidence="3" id="KW-1185">Reference proteome</keyword>
<name>A0A2I0KDE7_PUNGR</name>
<proteinExistence type="predicted"/>
<protein>
    <submittedName>
        <fullName evidence="2">Uncharacterized protein</fullName>
    </submittedName>
</protein>
<evidence type="ECO:0000313" key="3">
    <source>
        <dbReference type="Proteomes" id="UP000233551"/>
    </source>
</evidence>
<gene>
    <name evidence="2" type="ORF">CRG98_013065</name>
</gene>
<comment type="caution">
    <text evidence="2">The sequence shown here is derived from an EMBL/GenBank/DDBJ whole genome shotgun (WGS) entry which is preliminary data.</text>
</comment>
<feature type="region of interest" description="Disordered" evidence="1">
    <location>
        <begin position="1"/>
        <end position="76"/>
    </location>
</feature>
<evidence type="ECO:0000313" key="2">
    <source>
        <dbReference type="EMBL" id="PKI66538.1"/>
    </source>
</evidence>
<evidence type="ECO:0000256" key="1">
    <source>
        <dbReference type="SAM" id="MobiDB-lite"/>
    </source>
</evidence>
<feature type="compositionally biased region" description="Polar residues" evidence="1">
    <location>
        <begin position="12"/>
        <end position="27"/>
    </location>
</feature>